<dbReference type="PANTHER" id="PTHR38589:SF1">
    <property type="entry name" value="BLR0621 PROTEIN"/>
    <property type="match status" value="1"/>
</dbReference>
<evidence type="ECO:0000313" key="2">
    <source>
        <dbReference type="EMBL" id="RMH90854.1"/>
    </source>
</evidence>
<sequence length="254" mass="28247">MKSHWLLALALPILVACAGTPPARPTAWGEARQMMVVTSESWDAPHATLRRFERGPGQWRQVGEAQRVMLGRGGSAWGIGLHPAQAKGPRKREGDGRNPAGIFPLGHAFGYGEETPNGLPYRQMQTSHWCMDVDASPYYNRIVDSREVGEATVEGSTEPMRLDLARQGDQRYKLGFTIGHNPRNVPGQGSCIFAHLWRDPATPTSGCTAMPEPAMRALLAWLDPARHPVFVLMPEAEYRRREVDWGLPAMEIFR</sequence>
<dbReference type="PANTHER" id="PTHR38589">
    <property type="entry name" value="BLR0621 PROTEIN"/>
    <property type="match status" value="1"/>
</dbReference>
<dbReference type="OrthoDB" id="9804204at2"/>
<dbReference type="PROSITE" id="PS51257">
    <property type="entry name" value="PROKAR_LIPOPROTEIN"/>
    <property type="match status" value="1"/>
</dbReference>
<dbReference type="EMBL" id="RFLY01000013">
    <property type="protein sequence ID" value="RMH90854.1"/>
    <property type="molecule type" value="Genomic_DNA"/>
</dbReference>
<evidence type="ECO:0000256" key="1">
    <source>
        <dbReference type="SAM" id="SignalP"/>
    </source>
</evidence>
<reference evidence="2 3" key="1">
    <citation type="submission" date="2018-10" db="EMBL/GenBank/DDBJ databases">
        <title>Proposal of Lysobacter pythonis sp. nov. isolated from royal pythons (Python regius).</title>
        <authorList>
            <person name="Hans-Juergen B."/>
            <person name="Huptas C."/>
            <person name="Sandra B."/>
            <person name="Igor L."/>
            <person name="Joachim S."/>
            <person name="Siegfried S."/>
            <person name="Mareike W."/>
            <person name="Peter K."/>
        </authorList>
    </citation>
    <scope>NUCLEOTIDE SEQUENCE [LARGE SCALE GENOMIC DNA]</scope>
    <source>
        <strain evidence="2 3">4284/11</strain>
    </source>
</reference>
<accession>A0A3M2HYE4</accession>
<evidence type="ECO:0008006" key="4">
    <source>
        <dbReference type="Google" id="ProtNLM"/>
    </source>
</evidence>
<dbReference type="RefSeq" id="WP_122101930.1">
    <property type="nucleotide sequence ID" value="NZ_RFLY01000013.1"/>
</dbReference>
<organism evidence="2 3">
    <name type="scientific">Solilutibacter pythonis</name>
    <dbReference type="NCBI Taxonomy" id="2483112"/>
    <lineage>
        <taxon>Bacteria</taxon>
        <taxon>Pseudomonadati</taxon>
        <taxon>Pseudomonadota</taxon>
        <taxon>Gammaproteobacteria</taxon>
        <taxon>Lysobacterales</taxon>
        <taxon>Lysobacteraceae</taxon>
        <taxon>Solilutibacter</taxon>
    </lineage>
</organism>
<dbReference type="Proteomes" id="UP000275012">
    <property type="component" value="Unassembled WGS sequence"/>
</dbReference>
<comment type="caution">
    <text evidence="2">The sequence shown here is derived from an EMBL/GenBank/DDBJ whole genome shotgun (WGS) entry which is preliminary data.</text>
</comment>
<keyword evidence="1" id="KW-0732">Signal</keyword>
<feature type="signal peptide" evidence="1">
    <location>
        <begin position="1"/>
        <end position="18"/>
    </location>
</feature>
<name>A0A3M2HYE4_9GAMM</name>
<evidence type="ECO:0000313" key="3">
    <source>
        <dbReference type="Proteomes" id="UP000275012"/>
    </source>
</evidence>
<dbReference type="AlphaFoldDB" id="A0A3M2HYE4"/>
<keyword evidence="3" id="KW-1185">Reference proteome</keyword>
<gene>
    <name evidence="2" type="ORF">EBB59_09530</name>
</gene>
<protein>
    <recommendedName>
        <fullName evidence="4">YkuD domain-containing protein</fullName>
    </recommendedName>
</protein>
<proteinExistence type="predicted"/>
<feature type="chain" id="PRO_5018068339" description="YkuD domain-containing protein" evidence="1">
    <location>
        <begin position="19"/>
        <end position="254"/>
    </location>
</feature>